<sequence>MPKGIEAVISSNKAKGFKLARLCGMFKAKRDETSTEDLLKRLACTKQRVQELQEWKVAFLAEWNLELPIRMARNASTSCSPSESSATYCLVDDPWKDI</sequence>
<proteinExistence type="predicted"/>
<evidence type="ECO:0000313" key="1">
    <source>
        <dbReference type="EMBL" id="KAF4660009.1"/>
    </source>
</evidence>
<accession>A0A7J6LL55</accession>
<dbReference type="OrthoDB" id="10586284at2759"/>
<protein>
    <submittedName>
        <fullName evidence="1">Uncharacterized protein</fullName>
    </submittedName>
</protein>
<name>A0A7J6LL55_PEROL</name>
<dbReference type="AlphaFoldDB" id="A0A7J6LL55"/>
<organism evidence="1 2">
    <name type="scientific">Perkinsus olseni</name>
    <name type="common">Perkinsus atlanticus</name>
    <dbReference type="NCBI Taxonomy" id="32597"/>
    <lineage>
        <taxon>Eukaryota</taxon>
        <taxon>Sar</taxon>
        <taxon>Alveolata</taxon>
        <taxon>Perkinsozoa</taxon>
        <taxon>Perkinsea</taxon>
        <taxon>Perkinsida</taxon>
        <taxon>Perkinsidae</taxon>
        <taxon>Perkinsus</taxon>
    </lineage>
</organism>
<gene>
    <name evidence="1" type="ORF">FOZ61_004313</name>
</gene>
<comment type="caution">
    <text evidence="1">The sequence shown here is derived from an EMBL/GenBank/DDBJ whole genome shotgun (WGS) entry which is preliminary data.</text>
</comment>
<dbReference type="Proteomes" id="UP000570595">
    <property type="component" value="Unassembled WGS sequence"/>
</dbReference>
<reference evidence="1 2" key="1">
    <citation type="submission" date="2020-04" db="EMBL/GenBank/DDBJ databases">
        <title>Perkinsus olseni comparative genomics.</title>
        <authorList>
            <person name="Bogema D.R."/>
        </authorList>
    </citation>
    <scope>NUCLEOTIDE SEQUENCE [LARGE SCALE GENOMIC DNA]</scope>
    <source>
        <strain evidence="1">ATCC PRA-179</strain>
    </source>
</reference>
<evidence type="ECO:0000313" key="2">
    <source>
        <dbReference type="Proteomes" id="UP000570595"/>
    </source>
</evidence>
<dbReference type="EMBL" id="JABAHT010000247">
    <property type="protein sequence ID" value="KAF4660009.1"/>
    <property type="molecule type" value="Genomic_DNA"/>
</dbReference>